<organism evidence="1">
    <name type="scientific">marine sediment metagenome</name>
    <dbReference type="NCBI Taxonomy" id="412755"/>
    <lineage>
        <taxon>unclassified sequences</taxon>
        <taxon>metagenomes</taxon>
        <taxon>ecological metagenomes</taxon>
    </lineage>
</organism>
<feature type="non-terminal residue" evidence="1">
    <location>
        <position position="116"/>
    </location>
</feature>
<evidence type="ECO:0000313" key="1">
    <source>
        <dbReference type="EMBL" id="KKL87889.1"/>
    </source>
</evidence>
<accession>A0A0F9FN90</accession>
<reference evidence="1" key="1">
    <citation type="journal article" date="2015" name="Nature">
        <title>Complex archaea that bridge the gap between prokaryotes and eukaryotes.</title>
        <authorList>
            <person name="Spang A."/>
            <person name="Saw J.H."/>
            <person name="Jorgensen S.L."/>
            <person name="Zaremba-Niedzwiedzka K."/>
            <person name="Martijn J."/>
            <person name="Lind A.E."/>
            <person name="van Eijk R."/>
            <person name="Schleper C."/>
            <person name="Guy L."/>
            <person name="Ettema T.J."/>
        </authorList>
    </citation>
    <scope>NUCLEOTIDE SEQUENCE</scope>
</reference>
<protein>
    <submittedName>
        <fullName evidence="1">Uncharacterized protein</fullName>
    </submittedName>
</protein>
<sequence length="116" mass="13247">MTMGFIGPPSFRSYTKKTIVDEWKDYDEWEDYDEWKDYGNSGGLLGLSSRVSGAFQEFMPTSDLKTVDLSKTDLVVGVDNRVYSPRLGLIECLAVKSLSSDNPKVYVEKIDWEKYP</sequence>
<comment type="caution">
    <text evidence="1">The sequence shown here is derived from an EMBL/GenBank/DDBJ whole genome shotgun (WGS) entry which is preliminary data.</text>
</comment>
<gene>
    <name evidence="1" type="ORF">LCGC14_1930150</name>
</gene>
<dbReference type="AlphaFoldDB" id="A0A0F9FN90"/>
<proteinExistence type="predicted"/>
<dbReference type="EMBL" id="LAZR01020714">
    <property type="protein sequence ID" value="KKL87889.1"/>
    <property type="molecule type" value="Genomic_DNA"/>
</dbReference>
<name>A0A0F9FN90_9ZZZZ</name>